<evidence type="ECO:0000313" key="2">
    <source>
        <dbReference type="EMBL" id="MDP9608589.1"/>
    </source>
</evidence>
<evidence type="ECO:0000313" key="3">
    <source>
        <dbReference type="Proteomes" id="UP001234880"/>
    </source>
</evidence>
<dbReference type="Proteomes" id="UP001234880">
    <property type="component" value="Unassembled WGS sequence"/>
</dbReference>
<feature type="region of interest" description="Disordered" evidence="1">
    <location>
        <begin position="1"/>
        <end position="23"/>
    </location>
</feature>
<protein>
    <submittedName>
        <fullName evidence="2">Uncharacterized protein</fullName>
    </submittedName>
</protein>
<sequence>MPTLLKISTSSVPAPPEDDRNHPGVVRHAEDIATAIITHPAYVRQN</sequence>
<gene>
    <name evidence="2" type="ORF">JOF35_000866</name>
</gene>
<proteinExistence type="predicted"/>
<reference evidence="2 3" key="1">
    <citation type="submission" date="2023-07" db="EMBL/GenBank/DDBJ databases">
        <title>Sequencing the genomes of 1000 actinobacteria strains.</title>
        <authorList>
            <person name="Klenk H.-P."/>
        </authorList>
    </citation>
    <scope>NUCLEOTIDE SEQUENCE [LARGE SCALE GENOMIC DNA]</scope>
    <source>
        <strain evidence="2 3">DSM 41600</strain>
    </source>
</reference>
<feature type="compositionally biased region" description="Polar residues" evidence="1">
    <location>
        <begin position="1"/>
        <end position="12"/>
    </location>
</feature>
<dbReference type="RefSeq" id="WP_159066242.1">
    <property type="nucleotide sequence ID" value="NZ_JAURUE010000001.1"/>
</dbReference>
<name>A0ABT9KJI0_9ACTN</name>
<keyword evidence="3" id="KW-1185">Reference proteome</keyword>
<accession>A0ABT9KJI0</accession>
<dbReference type="EMBL" id="JAURUE010000001">
    <property type="protein sequence ID" value="MDP9608589.1"/>
    <property type="molecule type" value="Genomic_DNA"/>
</dbReference>
<comment type="caution">
    <text evidence="2">The sequence shown here is derived from an EMBL/GenBank/DDBJ whole genome shotgun (WGS) entry which is preliminary data.</text>
</comment>
<organism evidence="2 3">
    <name type="scientific">Streptomyces demainii</name>
    <dbReference type="NCBI Taxonomy" id="588122"/>
    <lineage>
        <taxon>Bacteria</taxon>
        <taxon>Bacillati</taxon>
        <taxon>Actinomycetota</taxon>
        <taxon>Actinomycetes</taxon>
        <taxon>Kitasatosporales</taxon>
        <taxon>Streptomycetaceae</taxon>
        <taxon>Streptomyces</taxon>
    </lineage>
</organism>
<evidence type="ECO:0000256" key="1">
    <source>
        <dbReference type="SAM" id="MobiDB-lite"/>
    </source>
</evidence>